<proteinExistence type="predicted"/>
<organism evidence="1 2">
    <name type="scientific">Zalerion maritima</name>
    <dbReference type="NCBI Taxonomy" id="339359"/>
    <lineage>
        <taxon>Eukaryota</taxon>
        <taxon>Fungi</taxon>
        <taxon>Dikarya</taxon>
        <taxon>Ascomycota</taxon>
        <taxon>Pezizomycotina</taxon>
        <taxon>Sordariomycetes</taxon>
        <taxon>Lulworthiomycetidae</taxon>
        <taxon>Lulworthiales</taxon>
        <taxon>Lulworthiaceae</taxon>
        <taxon>Zalerion</taxon>
    </lineage>
</organism>
<gene>
    <name evidence="1" type="ORF">MKZ38_005718</name>
</gene>
<dbReference type="EMBL" id="JAKWBI020000343">
    <property type="protein sequence ID" value="KAJ2896264.1"/>
    <property type="molecule type" value="Genomic_DNA"/>
</dbReference>
<keyword evidence="2" id="KW-1185">Reference proteome</keyword>
<comment type="caution">
    <text evidence="1">The sequence shown here is derived from an EMBL/GenBank/DDBJ whole genome shotgun (WGS) entry which is preliminary data.</text>
</comment>
<name>A0AAD5RKE5_9PEZI</name>
<evidence type="ECO:0000313" key="2">
    <source>
        <dbReference type="Proteomes" id="UP001201980"/>
    </source>
</evidence>
<dbReference type="Proteomes" id="UP001201980">
    <property type="component" value="Unassembled WGS sequence"/>
</dbReference>
<sequence length="128" mass="13795">MLPKSTALSAASRISAAVQSSSQQGMTYGPIARSFSSAQAHGMLAAYKTDWELVISKVQCSAVDGQKWRKRDRVPGFEGSGGENIRGRRDLGDAWTGNVAVLQYISTSLLLALAELRKGLHLADSHYL</sequence>
<evidence type="ECO:0000313" key="1">
    <source>
        <dbReference type="EMBL" id="KAJ2896264.1"/>
    </source>
</evidence>
<accession>A0AAD5RKE5</accession>
<protein>
    <submittedName>
        <fullName evidence="1">Uncharacterized protein</fullName>
    </submittedName>
</protein>
<reference evidence="1" key="1">
    <citation type="submission" date="2022-07" db="EMBL/GenBank/DDBJ databases">
        <title>Draft genome sequence of Zalerion maritima ATCC 34329, a (micro)plastics degrading marine fungus.</title>
        <authorList>
            <person name="Paco A."/>
            <person name="Goncalves M.F.M."/>
            <person name="Rocha-Santos T.A.P."/>
            <person name="Alves A."/>
        </authorList>
    </citation>
    <scope>NUCLEOTIDE SEQUENCE</scope>
    <source>
        <strain evidence="1">ATCC 34329</strain>
    </source>
</reference>
<dbReference type="AlphaFoldDB" id="A0AAD5RKE5"/>